<name>A0ABS9IHC7_9FLAO</name>
<dbReference type="EMBL" id="JAKKDV010000001">
    <property type="protein sequence ID" value="MCF7559820.1"/>
    <property type="molecule type" value="Genomic_DNA"/>
</dbReference>
<dbReference type="RefSeq" id="WP_237230486.1">
    <property type="nucleotide sequence ID" value="NZ_JAKKDV010000001.1"/>
</dbReference>
<reference evidence="3 4" key="1">
    <citation type="submission" date="2022-01" db="EMBL/GenBank/DDBJ databases">
        <title>Draft genome sequence of Sabulilitoribacter multivorans KCTC 32326.</title>
        <authorList>
            <person name="Oh J.-S."/>
        </authorList>
    </citation>
    <scope>NUCLEOTIDE SEQUENCE [LARGE SCALE GENOMIC DNA]</scope>
    <source>
        <strain evidence="3 4">M-M16</strain>
    </source>
</reference>
<protein>
    <submittedName>
        <fullName evidence="3">DUF3857 domain-containing protein</fullName>
    </submittedName>
</protein>
<dbReference type="Proteomes" id="UP001200022">
    <property type="component" value="Unassembled WGS sequence"/>
</dbReference>
<feature type="signal peptide" evidence="1">
    <location>
        <begin position="1"/>
        <end position="28"/>
    </location>
</feature>
<sequence length="676" mass="79102">MNLSFFRRKANKYFALLVVLLLSNSLLANDSIPDNKFLENCKKSDAYLVYYYTDVTYSKFWSGYKRHTSISAKLVVNNAAGVDKFAFLNLTESISNNLKGIKVKTIKSDGSIIELDSSLVFKRESKSNKFGPISYPIPGVEPRDTIETSYAYSEYIKKYELKDFVNLYSNLPSLNSEYTVRTNSELKVRYKTYNNFPDPQVISNDTLIYCVFKMDKVKGVSENQNTCTPCELPYLYYSIEDNKSELVTWKDIYNEEFNVVTQPISLDYEKSSYYRRWKKRVIGEAKDSTKFYQLRLLHKDIQDNFQMEPLRLDELIKSSGYFLKEKRFNPSSIRRLYRQLLEDLEIEYSAVFARSKRNGPIDPHYIRKGEYDHIFYAYNNDKGILNLLYPNDEYHKYQINEIPTSIYNTNAIIAKPYLTDKLKKNDKFITYDFKLAEVDSVTADIIKLPKMNVNNNYLRHIYYSDINLSEKNIFFKYRFSVAGGLSTDLRSFFSYLNQNKEASDFYDALTEFEGNDSAIQIDTVTTVKLKETSPFNFSVVAEVTLKDGVTYLNNDILSISLENLIEHKQVETDLDSVDLNYYLDYAYADYFMIILNFPCEIEVLDIENNQTSFKNDSGEYLFEVKTEGNNTQLVIQSNYKIIKEMIPKEEYEQLKTLNKIVKEIKNKRLIIKLINK</sequence>
<evidence type="ECO:0000259" key="2">
    <source>
        <dbReference type="Pfam" id="PF12969"/>
    </source>
</evidence>
<comment type="caution">
    <text evidence="3">The sequence shown here is derived from an EMBL/GenBank/DDBJ whole genome shotgun (WGS) entry which is preliminary data.</text>
</comment>
<dbReference type="InterPro" id="IPR024618">
    <property type="entry name" value="DUF3857"/>
</dbReference>
<accession>A0ABS9IHC7</accession>
<gene>
    <name evidence="3" type="ORF">L3X39_04155</name>
</gene>
<feature type="chain" id="PRO_5045286642" evidence="1">
    <location>
        <begin position="29"/>
        <end position="676"/>
    </location>
</feature>
<dbReference type="Gene3D" id="2.60.120.1130">
    <property type="match status" value="1"/>
</dbReference>
<keyword evidence="1" id="KW-0732">Signal</keyword>
<evidence type="ECO:0000313" key="4">
    <source>
        <dbReference type="Proteomes" id="UP001200022"/>
    </source>
</evidence>
<proteinExistence type="predicted"/>
<evidence type="ECO:0000256" key="1">
    <source>
        <dbReference type="SAM" id="SignalP"/>
    </source>
</evidence>
<organism evidence="3 4">
    <name type="scientific">Flaviramulus multivorans</name>
    <dbReference type="NCBI Taxonomy" id="1304750"/>
    <lineage>
        <taxon>Bacteria</taxon>
        <taxon>Pseudomonadati</taxon>
        <taxon>Bacteroidota</taxon>
        <taxon>Flavobacteriia</taxon>
        <taxon>Flavobacteriales</taxon>
        <taxon>Flavobacteriaceae</taxon>
        <taxon>Flaviramulus</taxon>
    </lineage>
</organism>
<dbReference type="Pfam" id="PF12969">
    <property type="entry name" value="DUF3857"/>
    <property type="match status" value="1"/>
</dbReference>
<feature type="domain" description="DUF3857" evidence="2">
    <location>
        <begin position="95"/>
        <end position="202"/>
    </location>
</feature>
<keyword evidence="4" id="KW-1185">Reference proteome</keyword>
<evidence type="ECO:0000313" key="3">
    <source>
        <dbReference type="EMBL" id="MCF7559820.1"/>
    </source>
</evidence>
<dbReference type="Gene3D" id="2.60.40.3140">
    <property type="match status" value="1"/>
</dbReference>